<protein>
    <submittedName>
        <fullName evidence="1">Ras and EF-hand domain-containing -like isoform X1</fullName>
    </submittedName>
</protein>
<dbReference type="InterPro" id="IPR011992">
    <property type="entry name" value="EF-hand-dom_pair"/>
</dbReference>
<proteinExistence type="predicted"/>
<comment type="caution">
    <text evidence="1">The sequence shown here is derived from an EMBL/GenBank/DDBJ whole genome shotgun (WGS) entry which is preliminary data.</text>
</comment>
<dbReference type="Gene3D" id="1.10.238.10">
    <property type="entry name" value="EF-hand"/>
    <property type="match status" value="1"/>
</dbReference>
<dbReference type="SUPFAM" id="SSF47473">
    <property type="entry name" value="EF-hand"/>
    <property type="match status" value="1"/>
</dbReference>
<dbReference type="PROSITE" id="PS50222">
    <property type="entry name" value="EF_HAND_2"/>
    <property type="match status" value="1"/>
</dbReference>
<dbReference type="EMBL" id="CACRXK020004410">
    <property type="protein sequence ID" value="CAB4002653.1"/>
    <property type="molecule type" value="Genomic_DNA"/>
</dbReference>
<dbReference type="OrthoDB" id="9989112at2759"/>
<dbReference type="PROSITE" id="PS00018">
    <property type="entry name" value="EF_HAND_1"/>
    <property type="match status" value="1"/>
</dbReference>
<reference evidence="1" key="1">
    <citation type="submission" date="2020-04" db="EMBL/GenBank/DDBJ databases">
        <authorList>
            <person name="Alioto T."/>
            <person name="Alioto T."/>
            <person name="Gomez Garrido J."/>
        </authorList>
    </citation>
    <scope>NUCLEOTIDE SEQUENCE</scope>
    <source>
        <strain evidence="1">A484AB</strain>
    </source>
</reference>
<evidence type="ECO:0000313" key="2">
    <source>
        <dbReference type="Proteomes" id="UP001152795"/>
    </source>
</evidence>
<keyword evidence="2" id="KW-1185">Reference proteome</keyword>
<dbReference type="Proteomes" id="UP001152795">
    <property type="component" value="Unassembled WGS sequence"/>
</dbReference>
<feature type="non-terminal residue" evidence="1">
    <location>
        <position position="460"/>
    </location>
</feature>
<gene>
    <name evidence="1" type="ORF">PACLA_8A030924</name>
</gene>
<evidence type="ECO:0000313" key="1">
    <source>
        <dbReference type="EMBL" id="CAB4002653.1"/>
    </source>
</evidence>
<name>A0A6S7HHD3_PARCT</name>
<accession>A0A6S7HHD3</accession>
<sequence length="460" mass="52833">MEFETPSKEALVRLVQKCLSQNSEGFIERDQFIEFCSDLSVSTDELDSVFNELDNDRDGRINVSDFTSTFEQVATFKSDNTSGETVNGLVVDKSLYECQVNNLESPMQVISTNGQQYISELYYNLTNSNQPDLLDLFEKHLASVVKDIKAKAAENQRLEDALKRATKQHARQVNNLDREVEQQMEKLEEKVRQEEKSSYEKKLSDFEWQLESKDKEISAMNKTIDTLQTRLDKEAKKPNFRREEMENTAQENRYLKSQVTDSQTTLALLRSELAELKSQFVEQSDQLQKEQMTAQSSVHEQENLARQLQLLYEANQRLQDVNDELRGALEVRKNLSPERKTSCEVLRLSGVFPDPTGNPEFSSSLKCSNTFPRNATPPLVSRLPEGTDYNDNTFNEDSLFSEIHRASTPYKSDSVDEDDDEAYGTMSKSRKTEVQRQIQILEDTNKRLSSSNDELRVALK</sequence>
<organism evidence="1 2">
    <name type="scientific">Paramuricea clavata</name>
    <name type="common">Red gorgonian</name>
    <name type="synonym">Violescent sea-whip</name>
    <dbReference type="NCBI Taxonomy" id="317549"/>
    <lineage>
        <taxon>Eukaryota</taxon>
        <taxon>Metazoa</taxon>
        <taxon>Cnidaria</taxon>
        <taxon>Anthozoa</taxon>
        <taxon>Octocorallia</taxon>
        <taxon>Malacalcyonacea</taxon>
        <taxon>Plexauridae</taxon>
        <taxon>Paramuricea</taxon>
    </lineage>
</organism>
<dbReference type="InterPro" id="IPR002048">
    <property type="entry name" value="EF_hand_dom"/>
</dbReference>
<dbReference type="InterPro" id="IPR018247">
    <property type="entry name" value="EF_Hand_1_Ca_BS"/>
</dbReference>
<dbReference type="GO" id="GO:0005509">
    <property type="term" value="F:calcium ion binding"/>
    <property type="evidence" value="ECO:0007669"/>
    <property type="project" value="InterPro"/>
</dbReference>
<dbReference type="AlphaFoldDB" id="A0A6S7HHD3"/>